<gene>
    <name evidence="2" type="ORF">I601_2836</name>
</gene>
<feature type="signal peptide" evidence="1">
    <location>
        <begin position="1"/>
        <end position="21"/>
    </location>
</feature>
<dbReference type="EMBL" id="CP015079">
    <property type="protein sequence ID" value="ANH39252.1"/>
    <property type="molecule type" value="Genomic_DNA"/>
</dbReference>
<evidence type="ECO:0000256" key="1">
    <source>
        <dbReference type="SAM" id="SignalP"/>
    </source>
</evidence>
<dbReference type="AlphaFoldDB" id="A0A1A9GNM0"/>
<dbReference type="PROSITE" id="PS51257">
    <property type="entry name" value="PROKAR_LIPOPROTEIN"/>
    <property type="match status" value="1"/>
</dbReference>
<dbReference type="PATRIC" id="fig|1300347.3.peg.2834"/>
<dbReference type="Gene3D" id="2.60.40.420">
    <property type="entry name" value="Cupredoxins - blue copper proteins"/>
    <property type="match status" value="1"/>
</dbReference>
<dbReference type="PROSITE" id="PS51318">
    <property type="entry name" value="TAT"/>
    <property type="match status" value="1"/>
</dbReference>
<name>A0A1A9GNM0_9ACTN</name>
<dbReference type="STRING" id="1300347.I601_2836"/>
<evidence type="ECO:0000313" key="3">
    <source>
        <dbReference type="Proteomes" id="UP000077868"/>
    </source>
</evidence>
<evidence type="ECO:0008006" key="4">
    <source>
        <dbReference type="Google" id="ProtNLM"/>
    </source>
</evidence>
<dbReference type="SUPFAM" id="SSF49503">
    <property type="entry name" value="Cupredoxins"/>
    <property type="match status" value="1"/>
</dbReference>
<protein>
    <recommendedName>
        <fullName evidence="4">EfeO-type cupredoxin-like domain-containing protein</fullName>
    </recommendedName>
</protein>
<accession>A0A1A9GNM0</accession>
<keyword evidence="3" id="KW-1185">Reference proteome</keyword>
<reference evidence="2 3" key="1">
    <citation type="submission" date="2016-03" db="EMBL/GenBank/DDBJ databases">
        <title>Complete genome sequence of a soil Actinobacterium, Nocardioides dokdonensis FR1436.</title>
        <authorList>
            <person name="Kwon S.-K."/>
            <person name="Kim K."/>
            <person name="Kim J.F."/>
        </authorList>
    </citation>
    <scope>NUCLEOTIDE SEQUENCE [LARGE SCALE GENOMIC DNA]</scope>
    <source>
        <strain evidence="2 3">FR1436</strain>
    </source>
</reference>
<dbReference type="Proteomes" id="UP000077868">
    <property type="component" value="Chromosome"/>
</dbReference>
<dbReference type="KEGG" id="ndk:I601_2836"/>
<evidence type="ECO:0000313" key="2">
    <source>
        <dbReference type="EMBL" id="ANH39252.1"/>
    </source>
</evidence>
<proteinExistence type="predicted"/>
<dbReference type="RefSeq" id="WP_068110896.1">
    <property type="nucleotide sequence ID" value="NZ_CP015079.1"/>
</dbReference>
<sequence length="141" mass="14005">MSRRRLVASSAAAALAVVVGACTPSESAISSAGPPASEARIGLVEWGFTSSAEALVAGPVVLEVTNAGSTPHDMQVLVGDQVLAATAVLKPGESQTLRADLTGAQGAALLLCTLPGHRSQGMADEIDVLDETPPTGEGSSG</sequence>
<dbReference type="InterPro" id="IPR006311">
    <property type="entry name" value="TAT_signal"/>
</dbReference>
<organism evidence="2 3">
    <name type="scientific">Nocardioides dokdonensis FR1436</name>
    <dbReference type="NCBI Taxonomy" id="1300347"/>
    <lineage>
        <taxon>Bacteria</taxon>
        <taxon>Bacillati</taxon>
        <taxon>Actinomycetota</taxon>
        <taxon>Actinomycetes</taxon>
        <taxon>Propionibacteriales</taxon>
        <taxon>Nocardioidaceae</taxon>
        <taxon>Nocardioides</taxon>
    </lineage>
</organism>
<dbReference type="InterPro" id="IPR008972">
    <property type="entry name" value="Cupredoxin"/>
</dbReference>
<keyword evidence="1" id="KW-0732">Signal</keyword>
<dbReference type="OrthoDB" id="345021at2"/>
<feature type="chain" id="PRO_5008388454" description="EfeO-type cupredoxin-like domain-containing protein" evidence="1">
    <location>
        <begin position="22"/>
        <end position="141"/>
    </location>
</feature>